<evidence type="ECO:0000256" key="6">
    <source>
        <dbReference type="ARBA" id="ARBA00022989"/>
    </source>
</evidence>
<dbReference type="InterPro" id="IPR000917">
    <property type="entry name" value="Sulfatase_N"/>
</dbReference>
<evidence type="ECO:0000256" key="11">
    <source>
        <dbReference type="SAM" id="MobiDB-lite"/>
    </source>
</evidence>
<dbReference type="GO" id="GO:0005886">
    <property type="term" value="C:plasma membrane"/>
    <property type="evidence" value="ECO:0007669"/>
    <property type="project" value="UniProtKB-SubCell"/>
</dbReference>
<comment type="similarity">
    <text evidence="3">Belongs to the LTA synthase family.</text>
</comment>
<dbReference type="PATRIC" id="fig|1423750.3.peg.612"/>
<dbReference type="GeneID" id="98318627"/>
<feature type="transmembrane region" description="Helical" evidence="12">
    <location>
        <begin position="72"/>
        <end position="93"/>
    </location>
</feature>
<feature type="binding site" evidence="10">
    <location>
        <position position="478"/>
    </location>
    <ligand>
        <name>Mn(2+)</name>
        <dbReference type="ChEBI" id="CHEBI:29035"/>
    </ligand>
</feature>
<feature type="binding site" evidence="10">
    <location>
        <position position="302"/>
    </location>
    <ligand>
        <name>Mn(2+)</name>
        <dbReference type="ChEBI" id="CHEBI:29035"/>
    </ligand>
</feature>
<protein>
    <submittedName>
        <fullName evidence="14">Sulfatase family protein</fullName>
    </submittedName>
</protein>
<keyword evidence="4" id="KW-1003">Cell membrane</keyword>
<dbReference type="EMBL" id="AZGB01000015">
    <property type="protein sequence ID" value="KRM06448.1"/>
    <property type="molecule type" value="Genomic_DNA"/>
</dbReference>
<evidence type="ECO:0000256" key="8">
    <source>
        <dbReference type="PIRSR" id="PIRSR005091-1"/>
    </source>
</evidence>
<evidence type="ECO:0000256" key="4">
    <source>
        <dbReference type="ARBA" id="ARBA00022475"/>
    </source>
</evidence>
<feature type="transmembrane region" description="Helical" evidence="12">
    <location>
        <begin position="12"/>
        <end position="32"/>
    </location>
</feature>
<sequence length="730" mass="82462">MQKIKAWLSTRWGFFGLLVFLFWLKTIAVYLIDFRLGVSGVIQYAILFFNPLATTLLLLGAALYIKRTIPAYLTIMIIYIANTALLLFNVIYYREFTDFMTFNVIFGYSSVSEGLSSSSAALLKPQDIVIFIDFLIILIGFLTKIIKLDHRPIPSRQAIAMTSFAIFLIFFNVTLGEAERPQLLTRTFDRSYLVKYLGLDAFTFYDGIKTAKNNQVRSEASSTDLNKVLDFTQKHYAAANPATYGIAKGKNVIVIHLESFQQFLINYKLNGQEVTPFLNSLYNGKSTYSFSNFFNQVGQGKTSDAENMLENSVYGLPQGSLFSALGTDNTFQAAPAILNQRAGYSSAVFHGNKGSFWNRDNVYKNLGYQYFFDASYYNTNANNLTEYGLKDKLLFHDSIKYLERMQQPFYVKYITVTNHFPYALDKKNTSFPAANTDDTSVNDYFVTAHYLDQAVKEFFDYLKKSGLYDKSIVVIYGDHYGISDSRNLKLASLLGKSADTWNDFDNMQLQRVPFMIHIPGLKNGGVQTTYGGEIDVLPTLLHLLGISSKRYIQFGTDLFSKKHDQTVAFRNGNFTTPNYSYIDGSIYDNQTGEEITHPSSKLAAKVKRENQQVNTELSLSDSLNNKNLLRYYVPKDFTPINPKNYNYKDDFGQLLQQQKLLQHKSTSLWAENGDHTTISDYTSDAPELKTTDKNSSNVSQAYSNVKEQAKTNLNSSSSSGSSSSAAKTAK</sequence>
<evidence type="ECO:0000256" key="1">
    <source>
        <dbReference type="ARBA" id="ARBA00004651"/>
    </source>
</evidence>
<evidence type="ECO:0000256" key="7">
    <source>
        <dbReference type="ARBA" id="ARBA00023136"/>
    </source>
</evidence>
<dbReference type="InterPro" id="IPR050448">
    <property type="entry name" value="OpgB/LTA_synthase_biosynth"/>
</dbReference>
<feature type="compositionally biased region" description="Polar residues" evidence="11">
    <location>
        <begin position="693"/>
        <end position="714"/>
    </location>
</feature>
<feature type="domain" description="Sulfatase N-terminal" evidence="13">
    <location>
        <begin position="250"/>
        <end position="546"/>
    </location>
</feature>
<evidence type="ECO:0000259" key="13">
    <source>
        <dbReference type="Pfam" id="PF00884"/>
    </source>
</evidence>
<evidence type="ECO:0000256" key="9">
    <source>
        <dbReference type="PIRSR" id="PIRSR005091-2"/>
    </source>
</evidence>
<dbReference type="AlphaFoldDB" id="A0A0R1VKN0"/>
<dbReference type="OrthoDB" id="5901192at2"/>
<comment type="caution">
    <text evidence="14">The sequence shown here is derived from an EMBL/GenBank/DDBJ whole genome shotgun (WGS) entry which is preliminary data.</text>
</comment>
<proteinExistence type="inferred from homology"/>
<dbReference type="PANTHER" id="PTHR47371:SF3">
    <property type="entry name" value="PHOSPHOGLYCEROL TRANSFERASE I"/>
    <property type="match status" value="1"/>
</dbReference>
<dbReference type="Pfam" id="PF00884">
    <property type="entry name" value="Sulfatase"/>
    <property type="match status" value="1"/>
</dbReference>
<comment type="subcellular location">
    <subcellularLocation>
        <location evidence="1">Cell membrane</location>
        <topology evidence="1">Multi-pass membrane protein</topology>
    </subcellularLocation>
</comment>
<dbReference type="STRING" id="1423750.FC89_GL000593"/>
<accession>A0A0R1VKN0</accession>
<feature type="active site" evidence="8">
    <location>
        <position position="302"/>
    </location>
</feature>
<dbReference type="InterPro" id="IPR017850">
    <property type="entry name" value="Alkaline_phosphatase_core_sf"/>
</dbReference>
<dbReference type="SUPFAM" id="SSF53649">
    <property type="entry name" value="Alkaline phosphatase-like"/>
    <property type="match status" value="1"/>
</dbReference>
<name>A0A0R1VKN0_9LACO</name>
<dbReference type="PIRSF" id="PIRSF005091">
    <property type="entry name" value="Mmb_sulf_HI1246"/>
    <property type="match status" value="1"/>
</dbReference>
<dbReference type="Proteomes" id="UP000051451">
    <property type="component" value="Unassembled WGS sequence"/>
</dbReference>
<evidence type="ECO:0000256" key="10">
    <source>
        <dbReference type="PIRSR" id="PIRSR005091-3"/>
    </source>
</evidence>
<reference evidence="14 15" key="1">
    <citation type="journal article" date="2015" name="Genome Announc.">
        <title>Expanding the biotechnology potential of lactobacilli through comparative genomics of 213 strains and associated genera.</title>
        <authorList>
            <person name="Sun Z."/>
            <person name="Harris H.M."/>
            <person name="McCann A."/>
            <person name="Guo C."/>
            <person name="Argimon S."/>
            <person name="Zhang W."/>
            <person name="Yang X."/>
            <person name="Jeffery I.B."/>
            <person name="Cooney J.C."/>
            <person name="Kagawa T.F."/>
            <person name="Liu W."/>
            <person name="Song Y."/>
            <person name="Salvetti E."/>
            <person name="Wrobel A."/>
            <person name="Rasinkangas P."/>
            <person name="Parkhill J."/>
            <person name="Rea M.C."/>
            <person name="O'Sullivan O."/>
            <person name="Ritari J."/>
            <person name="Douillard F.P."/>
            <person name="Paul Ross R."/>
            <person name="Yang R."/>
            <person name="Briner A.E."/>
            <person name="Felis G.E."/>
            <person name="de Vos W.M."/>
            <person name="Barrangou R."/>
            <person name="Klaenhammer T.R."/>
            <person name="Caufield P.W."/>
            <person name="Cui Y."/>
            <person name="Zhang H."/>
            <person name="O'Toole P.W."/>
        </authorList>
    </citation>
    <scope>NUCLEOTIDE SEQUENCE [LARGE SCALE GENOMIC DNA]</scope>
    <source>
        <strain evidence="14 15">DSM 18630</strain>
    </source>
</reference>
<feature type="transmembrane region" description="Helical" evidence="12">
    <location>
        <begin position="158"/>
        <end position="176"/>
    </location>
</feature>
<organism evidence="14 15">
    <name type="scientific">Liquorilactobacillus ghanensis DSM 18630</name>
    <dbReference type="NCBI Taxonomy" id="1423750"/>
    <lineage>
        <taxon>Bacteria</taxon>
        <taxon>Bacillati</taxon>
        <taxon>Bacillota</taxon>
        <taxon>Bacilli</taxon>
        <taxon>Lactobacillales</taxon>
        <taxon>Lactobacillaceae</taxon>
        <taxon>Liquorilactobacillus</taxon>
    </lineage>
</organism>
<dbReference type="PANTHER" id="PTHR47371">
    <property type="entry name" value="LIPOTEICHOIC ACID SYNTHASE"/>
    <property type="match status" value="1"/>
</dbReference>
<keyword evidence="6 12" id="KW-1133">Transmembrane helix</keyword>
<evidence type="ECO:0000256" key="3">
    <source>
        <dbReference type="ARBA" id="ARBA00009983"/>
    </source>
</evidence>
<feature type="transmembrane region" description="Helical" evidence="12">
    <location>
        <begin position="128"/>
        <end position="146"/>
    </location>
</feature>
<keyword evidence="9" id="KW-0479">Metal-binding</keyword>
<dbReference type="CDD" id="cd16015">
    <property type="entry name" value="LTA_synthase"/>
    <property type="match status" value="1"/>
</dbReference>
<feature type="compositionally biased region" description="Low complexity" evidence="11">
    <location>
        <begin position="715"/>
        <end position="724"/>
    </location>
</feature>
<comment type="pathway">
    <text evidence="2">Cell wall biogenesis; lipoteichoic acid biosynthesis.</text>
</comment>
<evidence type="ECO:0000256" key="12">
    <source>
        <dbReference type="SAM" id="Phobius"/>
    </source>
</evidence>
<dbReference type="RefSeq" id="WP_057871362.1">
    <property type="nucleotide sequence ID" value="NZ_AZGB01000015.1"/>
</dbReference>
<feature type="binding site" evidence="10">
    <location>
        <position position="479"/>
    </location>
    <ligand>
        <name>Mn(2+)</name>
        <dbReference type="ChEBI" id="CHEBI:29035"/>
    </ligand>
</feature>
<evidence type="ECO:0000256" key="2">
    <source>
        <dbReference type="ARBA" id="ARBA00004936"/>
    </source>
</evidence>
<dbReference type="GO" id="GO:0046872">
    <property type="term" value="F:metal ion binding"/>
    <property type="evidence" value="ECO:0007669"/>
    <property type="project" value="UniProtKB-KW"/>
</dbReference>
<evidence type="ECO:0000313" key="15">
    <source>
        <dbReference type="Proteomes" id="UP000051451"/>
    </source>
</evidence>
<evidence type="ECO:0000256" key="5">
    <source>
        <dbReference type="ARBA" id="ARBA00022692"/>
    </source>
</evidence>
<dbReference type="Gene3D" id="3.30.1120.170">
    <property type="match status" value="1"/>
</dbReference>
<dbReference type="InterPro" id="IPR012160">
    <property type="entry name" value="LtaS-like"/>
</dbReference>
<dbReference type="Gene3D" id="3.40.720.10">
    <property type="entry name" value="Alkaline Phosphatase, subunit A"/>
    <property type="match status" value="1"/>
</dbReference>
<keyword evidence="15" id="KW-1185">Reference proteome</keyword>
<gene>
    <name evidence="14" type="ORF">FC89_GL000593</name>
</gene>
<keyword evidence="9" id="KW-0464">Manganese</keyword>
<keyword evidence="5 12" id="KW-0812">Transmembrane</keyword>
<feature type="transmembrane region" description="Helical" evidence="12">
    <location>
        <begin position="44"/>
        <end position="65"/>
    </location>
</feature>
<evidence type="ECO:0000313" key="14">
    <source>
        <dbReference type="EMBL" id="KRM06448.1"/>
    </source>
</evidence>
<keyword evidence="7 12" id="KW-0472">Membrane</keyword>
<feature type="binding site" evidence="9">
    <location>
        <position position="419"/>
    </location>
    <ligand>
        <name>substrate</name>
    </ligand>
</feature>
<feature type="region of interest" description="Disordered" evidence="11">
    <location>
        <begin position="674"/>
        <end position="730"/>
    </location>
</feature>
<feature type="binding site" evidence="10">
    <location>
        <position position="258"/>
    </location>
    <ligand>
        <name>Mn(2+)</name>
        <dbReference type="ChEBI" id="CHEBI:29035"/>
    </ligand>
</feature>